<accession>A0A812LCX4</accession>
<evidence type="ECO:0000256" key="1">
    <source>
        <dbReference type="SAM" id="MobiDB-lite"/>
    </source>
</evidence>
<dbReference type="OrthoDB" id="206452at2759"/>
<proteinExistence type="predicted"/>
<evidence type="ECO:0000313" key="4">
    <source>
        <dbReference type="Proteomes" id="UP000601435"/>
    </source>
</evidence>
<gene>
    <name evidence="3" type="ORF">SNEC2469_LOCUS4195</name>
</gene>
<dbReference type="InterPro" id="IPR012816">
    <property type="entry name" value="NADAR"/>
</dbReference>
<dbReference type="SUPFAM" id="SSF143990">
    <property type="entry name" value="YbiA-like"/>
    <property type="match status" value="1"/>
</dbReference>
<organism evidence="3 4">
    <name type="scientific">Symbiodinium necroappetens</name>
    <dbReference type="NCBI Taxonomy" id="1628268"/>
    <lineage>
        <taxon>Eukaryota</taxon>
        <taxon>Sar</taxon>
        <taxon>Alveolata</taxon>
        <taxon>Dinophyceae</taxon>
        <taxon>Suessiales</taxon>
        <taxon>Symbiodiniaceae</taxon>
        <taxon>Symbiodinium</taxon>
    </lineage>
</organism>
<protein>
    <recommendedName>
        <fullName evidence="2">NADAR domain-containing protein</fullName>
    </recommendedName>
</protein>
<feature type="domain" description="NADAR" evidence="2">
    <location>
        <begin position="1"/>
        <end position="93"/>
    </location>
</feature>
<name>A0A812LCX4_9DINO</name>
<dbReference type="NCBIfam" id="TIGR02464">
    <property type="entry name" value="ribofla_fusion"/>
    <property type="match status" value="1"/>
</dbReference>
<feature type="region of interest" description="Disordered" evidence="1">
    <location>
        <begin position="95"/>
        <end position="131"/>
    </location>
</feature>
<dbReference type="InterPro" id="IPR037238">
    <property type="entry name" value="YbiA-like_sf"/>
</dbReference>
<feature type="non-terminal residue" evidence="3">
    <location>
        <position position="1"/>
    </location>
</feature>
<dbReference type="Gene3D" id="1.10.357.40">
    <property type="entry name" value="YbiA-like"/>
    <property type="match status" value="1"/>
</dbReference>
<evidence type="ECO:0000259" key="2">
    <source>
        <dbReference type="Pfam" id="PF08719"/>
    </source>
</evidence>
<dbReference type="Pfam" id="PF08719">
    <property type="entry name" value="NADAR"/>
    <property type="match status" value="1"/>
</dbReference>
<dbReference type="CDD" id="cd15457">
    <property type="entry name" value="NADAR"/>
    <property type="match status" value="1"/>
</dbReference>
<sequence length="131" mass="14434">ALGRKVAPFDAVKWNEHVREVALEACLQKFASSEELKKKLLDTGDVVIAEATAKDKIWGIGLNVGDERVQDPALWQGKNILGEALMRTREQLRNKVEASGSSVNTEDERTCQGVEEPPKKRAKGLQPPTAE</sequence>
<dbReference type="EMBL" id="CAJNJA010008666">
    <property type="protein sequence ID" value="CAE7239128.1"/>
    <property type="molecule type" value="Genomic_DNA"/>
</dbReference>
<reference evidence="3" key="1">
    <citation type="submission" date="2021-02" db="EMBL/GenBank/DDBJ databases">
        <authorList>
            <person name="Dougan E. K."/>
            <person name="Rhodes N."/>
            <person name="Thang M."/>
            <person name="Chan C."/>
        </authorList>
    </citation>
    <scope>NUCLEOTIDE SEQUENCE</scope>
</reference>
<keyword evidence="4" id="KW-1185">Reference proteome</keyword>
<evidence type="ECO:0000313" key="3">
    <source>
        <dbReference type="EMBL" id="CAE7239128.1"/>
    </source>
</evidence>
<dbReference type="Proteomes" id="UP000601435">
    <property type="component" value="Unassembled WGS sequence"/>
</dbReference>
<comment type="caution">
    <text evidence="3">The sequence shown here is derived from an EMBL/GenBank/DDBJ whole genome shotgun (WGS) entry which is preliminary data.</text>
</comment>
<dbReference type="AlphaFoldDB" id="A0A812LCX4"/>